<accession>A0A445DXE3</accession>
<evidence type="ECO:0000313" key="7">
    <source>
        <dbReference type="Proteomes" id="UP000289738"/>
    </source>
</evidence>
<protein>
    <recommendedName>
        <fullName evidence="5">SWIM-type domain-containing protein</fullName>
    </recommendedName>
</protein>
<evidence type="ECO:0000256" key="4">
    <source>
        <dbReference type="PROSITE-ProRule" id="PRU00325"/>
    </source>
</evidence>
<proteinExistence type="predicted"/>
<keyword evidence="1" id="KW-0479">Metal-binding</keyword>
<dbReference type="Proteomes" id="UP000289738">
    <property type="component" value="Chromosome A03"/>
</dbReference>
<feature type="domain" description="SWIM-type" evidence="5">
    <location>
        <begin position="147"/>
        <end position="179"/>
    </location>
</feature>
<dbReference type="InterPro" id="IPR007527">
    <property type="entry name" value="Znf_SWIM"/>
</dbReference>
<evidence type="ECO:0000256" key="3">
    <source>
        <dbReference type="ARBA" id="ARBA00022833"/>
    </source>
</evidence>
<sequence length="223" mass="26234">MIELYVEFEEQSGLGVVGEEVNVDELKDIDWEEDNNDSEEEFEANYEVDDENDDGDLVGNPAVHNEADAIVSQHPFGVPSFVRTLDLEVIHAPDFPEELITLCYSRTEQEYNKNYQRLKERGNIVVYRFDRRNEMFEVREMQDGSVYTINLVQRHCDCGHFQVERLPCRHVLSCCTNQHLDWQVYVHDVYKMSEIYKVYRGEFVSMGDPSTWDRYEKVKVIAN</sequence>
<evidence type="ECO:0000259" key="5">
    <source>
        <dbReference type="PROSITE" id="PS50966"/>
    </source>
</evidence>
<evidence type="ECO:0000313" key="6">
    <source>
        <dbReference type="EMBL" id="RYR67846.1"/>
    </source>
</evidence>
<evidence type="ECO:0000256" key="2">
    <source>
        <dbReference type="ARBA" id="ARBA00022771"/>
    </source>
</evidence>
<reference evidence="6 7" key="1">
    <citation type="submission" date="2019-01" db="EMBL/GenBank/DDBJ databases">
        <title>Sequencing of cultivated peanut Arachis hypogaea provides insights into genome evolution and oil improvement.</title>
        <authorList>
            <person name="Chen X."/>
        </authorList>
    </citation>
    <scope>NUCLEOTIDE SEQUENCE [LARGE SCALE GENOMIC DNA]</scope>
    <source>
        <strain evidence="7">cv. Fuhuasheng</strain>
        <tissue evidence="6">Leaves</tissue>
    </source>
</reference>
<dbReference type="SMART" id="SM00575">
    <property type="entry name" value="ZnF_PMZ"/>
    <property type="match status" value="1"/>
</dbReference>
<name>A0A445DXE3_ARAHY</name>
<keyword evidence="7" id="KW-1185">Reference proteome</keyword>
<dbReference type="Pfam" id="PF04434">
    <property type="entry name" value="SWIM"/>
    <property type="match status" value="1"/>
</dbReference>
<dbReference type="GO" id="GO:0008270">
    <property type="term" value="F:zinc ion binding"/>
    <property type="evidence" value="ECO:0007669"/>
    <property type="project" value="UniProtKB-KW"/>
</dbReference>
<dbReference type="PROSITE" id="PS50966">
    <property type="entry name" value="ZF_SWIM"/>
    <property type="match status" value="1"/>
</dbReference>
<keyword evidence="2 4" id="KW-0863">Zinc-finger</keyword>
<evidence type="ECO:0000256" key="1">
    <source>
        <dbReference type="ARBA" id="ARBA00022723"/>
    </source>
</evidence>
<dbReference type="EMBL" id="SDMP01000003">
    <property type="protein sequence ID" value="RYR67846.1"/>
    <property type="molecule type" value="Genomic_DNA"/>
</dbReference>
<organism evidence="6 7">
    <name type="scientific">Arachis hypogaea</name>
    <name type="common">Peanut</name>
    <dbReference type="NCBI Taxonomy" id="3818"/>
    <lineage>
        <taxon>Eukaryota</taxon>
        <taxon>Viridiplantae</taxon>
        <taxon>Streptophyta</taxon>
        <taxon>Embryophyta</taxon>
        <taxon>Tracheophyta</taxon>
        <taxon>Spermatophyta</taxon>
        <taxon>Magnoliopsida</taxon>
        <taxon>eudicotyledons</taxon>
        <taxon>Gunneridae</taxon>
        <taxon>Pentapetalae</taxon>
        <taxon>rosids</taxon>
        <taxon>fabids</taxon>
        <taxon>Fabales</taxon>
        <taxon>Fabaceae</taxon>
        <taxon>Papilionoideae</taxon>
        <taxon>50 kb inversion clade</taxon>
        <taxon>dalbergioids sensu lato</taxon>
        <taxon>Dalbergieae</taxon>
        <taxon>Pterocarpus clade</taxon>
        <taxon>Arachis</taxon>
    </lineage>
</organism>
<gene>
    <name evidence="6" type="ORF">Ahy_A03g014294</name>
</gene>
<dbReference type="InterPro" id="IPR006564">
    <property type="entry name" value="Znf_PMZ"/>
</dbReference>
<dbReference type="AlphaFoldDB" id="A0A445DXE3"/>
<comment type="caution">
    <text evidence="6">The sequence shown here is derived from an EMBL/GenBank/DDBJ whole genome shotgun (WGS) entry which is preliminary data.</text>
</comment>
<keyword evidence="3" id="KW-0862">Zinc</keyword>